<dbReference type="InterPro" id="IPR033134">
    <property type="entry name" value="Asp/Glu_racemase_AS_2"/>
</dbReference>
<evidence type="ECO:0000256" key="3">
    <source>
        <dbReference type="ARBA" id="ARBA00022960"/>
    </source>
</evidence>
<keyword evidence="3 7" id="KW-0133">Cell shape</keyword>
<evidence type="ECO:0000256" key="5">
    <source>
        <dbReference type="ARBA" id="ARBA00023235"/>
    </source>
</evidence>
<dbReference type="PROSITE" id="PS00924">
    <property type="entry name" value="ASP_GLU_RACEMASE_2"/>
    <property type="match status" value="1"/>
</dbReference>
<evidence type="ECO:0000256" key="2">
    <source>
        <dbReference type="ARBA" id="ARBA00013090"/>
    </source>
</evidence>
<feature type="binding site" evidence="7">
    <location>
        <begin position="185"/>
        <end position="186"/>
    </location>
    <ligand>
        <name>substrate</name>
    </ligand>
</feature>
<feature type="binding site" evidence="7">
    <location>
        <begin position="75"/>
        <end position="76"/>
    </location>
    <ligand>
        <name>substrate</name>
    </ligand>
</feature>
<comment type="similarity">
    <text evidence="7">Belongs to the aspartate/glutamate racemases family.</text>
</comment>
<evidence type="ECO:0000256" key="7">
    <source>
        <dbReference type="HAMAP-Rule" id="MF_00258"/>
    </source>
</evidence>
<protein>
    <recommendedName>
        <fullName evidence="2 7">Glutamate racemase</fullName>
        <ecNumber evidence="2 7">5.1.1.3</ecNumber>
    </recommendedName>
</protein>
<feature type="binding site" evidence="7">
    <location>
        <begin position="10"/>
        <end position="11"/>
    </location>
    <ligand>
        <name>substrate</name>
    </ligand>
</feature>
<keyword evidence="4 7" id="KW-0573">Peptidoglycan synthesis</keyword>
<dbReference type="PROSITE" id="PS00923">
    <property type="entry name" value="ASP_GLU_RACEMASE_1"/>
    <property type="match status" value="1"/>
</dbReference>
<evidence type="ECO:0000313" key="9">
    <source>
        <dbReference type="Proteomes" id="UP000313645"/>
    </source>
</evidence>
<dbReference type="InterPro" id="IPR004391">
    <property type="entry name" value="Glu_race"/>
</dbReference>
<dbReference type="EC" id="5.1.1.3" evidence="2 7"/>
<sequence length="274" mass="28875">MSAPHVLVFDSGVGGLSIAACLRTRLPGVRLSYLADTAGFPYGDQPEATVIHRCVNLVERLMADVPVDLVVVACNTASTVVLPALRERLGIPVVGVVPAIKPAAALSMNGRLGVLATPATVRRPYTDDLILRFAAHCDVTRVGHPGLVRWAEDKVAGQPVPLEALREAVRPLGDAGVDTVVLGCTHYPLIRDELAIVLPEVRHWVDSGEAIARRVAFLLQEAGLDAAGSLKGCEMGMTARFSGAAPAALEVFLPRLGLEPGPVRDQWPGSTAAP</sequence>
<dbReference type="HAMAP" id="MF_00258">
    <property type="entry name" value="Glu_racemase"/>
    <property type="match status" value="1"/>
</dbReference>
<gene>
    <name evidence="7" type="primary">murI</name>
    <name evidence="8" type="ORF">EZI54_05360</name>
</gene>
<accession>A0ABY1ZN13</accession>
<feature type="binding site" evidence="7">
    <location>
        <begin position="42"/>
        <end position="43"/>
    </location>
    <ligand>
        <name>substrate</name>
    </ligand>
</feature>
<organism evidence="8 9">
    <name type="scientific">Marinobacter halodurans</name>
    <dbReference type="NCBI Taxonomy" id="2528979"/>
    <lineage>
        <taxon>Bacteria</taxon>
        <taxon>Pseudomonadati</taxon>
        <taxon>Pseudomonadota</taxon>
        <taxon>Gammaproteobacteria</taxon>
        <taxon>Pseudomonadales</taxon>
        <taxon>Marinobacteraceae</taxon>
        <taxon>Marinobacter</taxon>
    </lineage>
</organism>
<comment type="catalytic activity">
    <reaction evidence="1 7">
        <text>L-glutamate = D-glutamate</text>
        <dbReference type="Rhea" id="RHEA:12813"/>
        <dbReference type="ChEBI" id="CHEBI:29985"/>
        <dbReference type="ChEBI" id="CHEBI:29986"/>
        <dbReference type="EC" id="5.1.1.3"/>
    </reaction>
</comment>
<comment type="caution">
    <text evidence="8">The sequence shown here is derived from an EMBL/GenBank/DDBJ whole genome shotgun (WGS) entry which is preliminary data.</text>
</comment>
<dbReference type="SUPFAM" id="SSF53681">
    <property type="entry name" value="Aspartate/glutamate racemase"/>
    <property type="match status" value="2"/>
</dbReference>
<feature type="active site" description="Proton donor/acceptor" evidence="7">
    <location>
        <position position="74"/>
    </location>
</feature>
<dbReference type="Pfam" id="PF01177">
    <property type="entry name" value="Asp_Glu_race"/>
    <property type="match status" value="1"/>
</dbReference>
<dbReference type="RefSeq" id="WP_131479820.1">
    <property type="nucleotide sequence ID" value="NZ_SJDL01000006.1"/>
</dbReference>
<dbReference type="InterPro" id="IPR001920">
    <property type="entry name" value="Asp/Glu_race"/>
</dbReference>
<dbReference type="NCBIfam" id="TIGR00067">
    <property type="entry name" value="glut_race"/>
    <property type="match status" value="1"/>
</dbReference>
<dbReference type="GO" id="GO:0008881">
    <property type="term" value="F:glutamate racemase activity"/>
    <property type="evidence" value="ECO:0007669"/>
    <property type="project" value="UniProtKB-EC"/>
</dbReference>
<dbReference type="PANTHER" id="PTHR21198:SF2">
    <property type="entry name" value="GLUTAMATE RACEMASE"/>
    <property type="match status" value="1"/>
</dbReference>
<evidence type="ECO:0000256" key="1">
    <source>
        <dbReference type="ARBA" id="ARBA00001602"/>
    </source>
</evidence>
<keyword evidence="6 7" id="KW-0961">Cell wall biogenesis/degradation</keyword>
<dbReference type="Gene3D" id="3.40.50.1860">
    <property type="match status" value="2"/>
</dbReference>
<proteinExistence type="inferred from homology"/>
<keyword evidence="9" id="KW-1185">Reference proteome</keyword>
<dbReference type="EMBL" id="SJDL01000006">
    <property type="protein sequence ID" value="TBW57884.1"/>
    <property type="molecule type" value="Genomic_DNA"/>
</dbReference>
<feature type="active site" description="Proton donor/acceptor" evidence="7">
    <location>
        <position position="184"/>
    </location>
</feature>
<name>A0ABY1ZN13_9GAMM</name>
<keyword evidence="5 7" id="KW-0413">Isomerase</keyword>
<dbReference type="Proteomes" id="UP000313645">
    <property type="component" value="Unassembled WGS sequence"/>
</dbReference>
<dbReference type="PANTHER" id="PTHR21198">
    <property type="entry name" value="GLUTAMATE RACEMASE"/>
    <property type="match status" value="1"/>
</dbReference>
<evidence type="ECO:0000256" key="4">
    <source>
        <dbReference type="ARBA" id="ARBA00022984"/>
    </source>
</evidence>
<comment type="function">
    <text evidence="7">Provides the (R)-glutamate required for cell wall biosynthesis.</text>
</comment>
<comment type="pathway">
    <text evidence="7">Cell wall biogenesis; peptidoglycan biosynthesis.</text>
</comment>
<reference evidence="8 9" key="1">
    <citation type="submission" date="2019-02" db="EMBL/GenBank/DDBJ databases">
        <title>Marinobacter halodurans sp. nov., a marine bacterium isolated from sea tidal flat.</title>
        <authorList>
            <person name="Yoo Y."/>
            <person name="Lee D.W."/>
            <person name="Kim B.S."/>
            <person name="Kim J.-J."/>
        </authorList>
    </citation>
    <scope>NUCLEOTIDE SEQUENCE [LARGE SCALE GENOMIC DNA]</scope>
    <source>
        <strain evidence="8 9">YJ-S3-2</strain>
    </source>
</reference>
<dbReference type="InterPro" id="IPR015942">
    <property type="entry name" value="Asp/Glu/hydantoin_racemase"/>
</dbReference>
<evidence type="ECO:0000256" key="6">
    <source>
        <dbReference type="ARBA" id="ARBA00023316"/>
    </source>
</evidence>
<evidence type="ECO:0000313" key="8">
    <source>
        <dbReference type="EMBL" id="TBW57884.1"/>
    </source>
</evidence>
<dbReference type="InterPro" id="IPR018187">
    <property type="entry name" value="Asp/Glu_racemase_AS_1"/>
</dbReference>